<evidence type="ECO:0000256" key="7">
    <source>
        <dbReference type="ARBA" id="ARBA00022989"/>
    </source>
</evidence>
<dbReference type="PROSITE" id="PS00874">
    <property type="entry name" value="T2SP_F"/>
    <property type="match status" value="1"/>
</dbReference>
<feature type="transmembrane region" description="Helical" evidence="10">
    <location>
        <begin position="171"/>
        <end position="194"/>
    </location>
</feature>
<evidence type="ECO:0000313" key="12">
    <source>
        <dbReference type="EMBL" id="ODC02867.1"/>
    </source>
</evidence>
<dbReference type="InterPro" id="IPR003004">
    <property type="entry name" value="GspF/PilC"/>
</dbReference>
<dbReference type="InterPro" id="IPR001992">
    <property type="entry name" value="T2SS_GspF/T4SS_PilC_CS"/>
</dbReference>
<dbReference type="Proteomes" id="UP000094291">
    <property type="component" value="Unassembled WGS sequence"/>
</dbReference>
<comment type="caution">
    <text evidence="12">The sequence shown here is derived from an EMBL/GenBank/DDBJ whole genome shotgun (WGS) entry which is preliminary data.</text>
</comment>
<evidence type="ECO:0000313" key="13">
    <source>
        <dbReference type="Proteomes" id="UP000094291"/>
    </source>
</evidence>
<dbReference type="GO" id="GO:0015628">
    <property type="term" value="P:protein secretion by the type II secretion system"/>
    <property type="evidence" value="ECO:0007669"/>
    <property type="project" value="TreeGrafter"/>
</dbReference>
<accession>A0A1E2V7A6</accession>
<reference evidence="12 13" key="1">
    <citation type="submission" date="2016-08" db="EMBL/GenBank/DDBJ databases">
        <authorList>
            <person name="Seilhamer J.J."/>
        </authorList>
    </citation>
    <scope>NUCLEOTIDE SEQUENCE [LARGE SCALE GENOMIC DNA]</scope>
    <source>
        <strain evidence="12 13">PH27A</strain>
    </source>
</reference>
<keyword evidence="6 9" id="KW-0812">Transmembrane</keyword>
<keyword evidence="4" id="KW-1003">Cell membrane</keyword>
<dbReference type="RefSeq" id="WP_068997262.1">
    <property type="nucleotide sequence ID" value="NZ_MDTQ01000001.1"/>
</dbReference>
<evidence type="ECO:0000256" key="4">
    <source>
        <dbReference type="ARBA" id="ARBA00022475"/>
    </source>
</evidence>
<dbReference type="Gene3D" id="1.20.81.30">
    <property type="entry name" value="Type II secretion system (T2SS), domain F"/>
    <property type="match status" value="2"/>
</dbReference>
<dbReference type="GO" id="GO:0005886">
    <property type="term" value="C:plasma membrane"/>
    <property type="evidence" value="ECO:0007669"/>
    <property type="project" value="UniProtKB-SubCell"/>
</dbReference>
<proteinExistence type="inferred from homology"/>
<comment type="subcellular location">
    <subcellularLocation>
        <location evidence="1 9">Cell inner membrane</location>
        <topology evidence="1 9">Multi-pass membrane protein</topology>
    </subcellularLocation>
</comment>
<evidence type="ECO:0000256" key="5">
    <source>
        <dbReference type="ARBA" id="ARBA00022519"/>
    </source>
</evidence>
<evidence type="ECO:0000256" key="3">
    <source>
        <dbReference type="ARBA" id="ARBA00022448"/>
    </source>
</evidence>
<feature type="transmembrane region" description="Helical" evidence="10">
    <location>
        <begin position="359"/>
        <end position="381"/>
    </location>
</feature>
<gene>
    <name evidence="12" type="ORF">BFW38_04170</name>
</gene>
<dbReference type="STRING" id="197479.BFW38_04170"/>
<dbReference type="EMBL" id="MDTQ01000001">
    <property type="protein sequence ID" value="ODC02867.1"/>
    <property type="molecule type" value="Genomic_DNA"/>
</dbReference>
<organism evidence="12 13">
    <name type="scientific">Terasakiispira papahanaumokuakeensis</name>
    <dbReference type="NCBI Taxonomy" id="197479"/>
    <lineage>
        <taxon>Bacteria</taxon>
        <taxon>Pseudomonadati</taxon>
        <taxon>Pseudomonadota</taxon>
        <taxon>Gammaproteobacteria</taxon>
        <taxon>Oceanospirillales</taxon>
        <taxon>Terasakiispira</taxon>
    </lineage>
</organism>
<evidence type="ECO:0000256" key="9">
    <source>
        <dbReference type="RuleBase" id="RU003923"/>
    </source>
</evidence>
<keyword evidence="8 10" id="KW-0472">Membrane</keyword>
<feature type="domain" description="Type II secretion system protein GspF" evidence="11">
    <location>
        <begin position="73"/>
        <end position="195"/>
    </location>
</feature>
<dbReference type="FunFam" id="1.20.81.30:FF:000001">
    <property type="entry name" value="Type II secretion system protein F"/>
    <property type="match status" value="1"/>
</dbReference>
<protein>
    <recommendedName>
        <fullName evidence="11">Type II secretion system protein GspF domain-containing protein</fullName>
    </recommendedName>
</protein>
<evidence type="ECO:0000256" key="6">
    <source>
        <dbReference type="ARBA" id="ARBA00022692"/>
    </source>
</evidence>
<feature type="transmembrane region" description="Helical" evidence="10">
    <location>
        <begin position="225"/>
        <end position="241"/>
    </location>
</feature>
<keyword evidence="7 10" id="KW-1133">Transmembrane helix</keyword>
<dbReference type="InterPro" id="IPR018076">
    <property type="entry name" value="T2SS_GspF_dom"/>
</dbReference>
<dbReference type="AlphaFoldDB" id="A0A1E2V7A6"/>
<keyword evidence="13" id="KW-1185">Reference proteome</keyword>
<keyword evidence="5" id="KW-0997">Cell inner membrane</keyword>
<evidence type="ECO:0000256" key="10">
    <source>
        <dbReference type="SAM" id="Phobius"/>
    </source>
</evidence>
<evidence type="ECO:0000256" key="1">
    <source>
        <dbReference type="ARBA" id="ARBA00004429"/>
    </source>
</evidence>
<sequence length="390" mass="43821">MNITSTTTTSPNTRLFYWQAHFNHGAACRGHYWAQSATHVKQYLQAQGLQPKTVYREPPWRSRIKPATLHWTTRHLGTLLQAGLPLGQALEITIQRQTQPPLRQLLSQVLGEVQQGHTLSQALTPFSLYFGGLYQALINAGEASGQLPLMLTRISQHQAKQQQLRQRLQQALLYPLCIISVGALVMLGLLLGLMPRFEQLFMQLEAPLPPLTETLFQCAHWVREWGGYLVLIIAGGGYLGRRRPWPLIHSLRQQAAWVRFAHTLAILLDSGLPLLKALDNAIGIADQPLWRCQWPFITQSLQAGQSLHHSLSEAGILPPLMLDMIQMGEQTGTLPKMLNKAAEDYESALNHRVQQWLTLLEPITLVLLAILVGTMILAIYMPLFQLGTLF</sequence>
<dbReference type="OrthoDB" id="9805682at2"/>
<feature type="domain" description="Type II secretion system protein GspF" evidence="11">
    <location>
        <begin position="260"/>
        <end position="382"/>
    </location>
</feature>
<dbReference type="PRINTS" id="PR00812">
    <property type="entry name" value="BCTERIALGSPF"/>
</dbReference>
<dbReference type="PANTHER" id="PTHR30012">
    <property type="entry name" value="GENERAL SECRETION PATHWAY PROTEIN"/>
    <property type="match status" value="1"/>
</dbReference>
<evidence type="ECO:0000256" key="8">
    <source>
        <dbReference type="ARBA" id="ARBA00023136"/>
    </source>
</evidence>
<name>A0A1E2V7A6_9GAMM</name>
<dbReference type="InterPro" id="IPR042094">
    <property type="entry name" value="T2SS_GspF_sf"/>
</dbReference>
<evidence type="ECO:0000256" key="2">
    <source>
        <dbReference type="ARBA" id="ARBA00005745"/>
    </source>
</evidence>
<dbReference type="PANTHER" id="PTHR30012:SF7">
    <property type="entry name" value="PROTEIN TRANSPORT PROTEIN HOFC HOMOLOG"/>
    <property type="match status" value="1"/>
</dbReference>
<comment type="similarity">
    <text evidence="2 9">Belongs to the GSP F family.</text>
</comment>
<evidence type="ECO:0000259" key="11">
    <source>
        <dbReference type="Pfam" id="PF00482"/>
    </source>
</evidence>
<keyword evidence="3 9" id="KW-0813">Transport</keyword>
<dbReference type="Pfam" id="PF00482">
    <property type="entry name" value="T2SSF"/>
    <property type="match status" value="2"/>
</dbReference>